<dbReference type="Pfam" id="PF06602">
    <property type="entry name" value="Myotub-related"/>
    <property type="match status" value="1"/>
</dbReference>
<protein>
    <recommendedName>
        <fullName evidence="2">Myotubularin phosphatase domain-containing protein</fullName>
    </recommendedName>
</protein>
<dbReference type="InterPro" id="IPR029021">
    <property type="entry name" value="Prot-tyrosine_phosphatase-like"/>
</dbReference>
<keyword evidence="4" id="KW-1185">Reference proteome</keyword>
<evidence type="ECO:0000313" key="3">
    <source>
        <dbReference type="EMBL" id="KAK7234605.1"/>
    </source>
</evidence>
<accession>A0ABR1FNY5</accession>
<dbReference type="SUPFAM" id="SSF52799">
    <property type="entry name" value="(Phosphotyrosine protein) phosphatases II"/>
    <property type="match status" value="1"/>
</dbReference>
<dbReference type="InterPro" id="IPR010569">
    <property type="entry name" value="Myotubularin-like_Pase_dom"/>
</dbReference>
<evidence type="ECO:0000256" key="1">
    <source>
        <dbReference type="SAM" id="MobiDB-lite"/>
    </source>
</evidence>
<sequence>MGKITSQVATLGSVGGLEEDASAEERVCGDCWATLGGAALGGDEARASTPVADGRDDATYAVTVVQAARLPLGKDAGLFGDFAAPAVGLRGVTVRGAPRRVHGAAAGDARPGLARDVRGRRRGPVEAAAYVDARDLRPKRAGPHGVKLPQSGPRDERVGACRAFLNGAPTQWLEIVGGAGEPGGLLRVGAARASPAKRQRRAAPRPPRCADIDGGSWPARLDALYPPGSAVHGACFVAFAPGPVAPLGEIASRPPTARPSSCPTRRASACGWKAPPPGSNTGALALCVVTRDFRKFEFTSRTATNRDFHWYRSEIRWRTREDRFHAGRRQGRDANRGGGRHRPGRGRRGGLGAPGGFFGETAHEAAAAARRAQEIPQGGEGSGPNAPDAGADVDLLAEFRRQGVLDDHRWRLTETNALYALCPTYPSTLVVPGATRRRVSRRRALAVQGARARAHVVQPGVGRADLPE</sequence>
<feature type="compositionally biased region" description="Gly residues" evidence="1">
    <location>
        <begin position="349"/>
        <end position="358"/>
    </location>
</feature>
<dbReference type="PROSITE" id="PS51339">
    <property type="entry name" value="PPASE_MYOTUBULARIN"/>
    <property type="match status" value="1"/>
</dbReference>
<evidence type="ECO:0000259" key="2">
    <source>
        <dbReference type="PROSITE" id="PS51339"/>
    </source>
</evidence>
<name>A0ABR1FNY5_AURAN</name>
<feature type="region of interest" description="Disordered" evidence="1">
    <location>
        <begin position="326"/>
        <end position="390"/>
    </location>
</feature>
<reference evidence="3 4" key="1">
    <citation type="submission" date="2024-03" db="EMBL/GenBank/DDBJ databases">
        <title>Aureococcus anophagefferens CCMP1851 and Kratosvirus quantuckense: Draft genome of a second virus-susceptible host strain in the model system.</title>
        <authorList>
            <person name="Chase E."/>
            <person name="Truchon A.R."/>
            <person name="Schepens W."/>
            <person name="Wilhelm S.W."/>
        </authorList>
    </citation>
    <scope>NUCLEOTIDE SEQUENCE [LARGE SCALE GENOMIC DNA]</scope>
    <source>
        <strain evidence="3 4">CCMP1851</strain>
    </source>
</reference>
<evidence type="ECO:0000313" key="4">
    <source>
        <dbReference type="Proteomes" id="UP001363151"/>
    </source>
</evidence>
<dbReference type="Proteomes" id="UP001363151">
    <property type="component" value="Unassembled WGS sequence"/>
</dbReference>
<comment type="caution">
    <text evidence="3">The sequence shown here is derived from an EMBL/GenBank/DDBJ whole genome shotgun (WGS) entry which is preliminary data.</text>
</comment>
<feature type="compositionally biased region" description="Basic residues" evidence="1">
    <location>
        <begin position="338"/>
        <end position="348"/>
    </location>
</feature>
<feature type="domain" description="Myotubularin phosphatase" evidence="2">
    <location>
        <begin position="389"/>
        <end position="468"/>
    </location>
</feature>
<feature type="compositionally biased region" description="Basic and acidic residues" evidence="1">
    <location>
        <begin position="326"/>
        <end position="335"/>
    </location>
</feature>
<proteinExistence type="predicted"/>
<gene>
    <name evidence="3" type="ORF">SO694_00193039</name>
</gene>
<organism evidence="3 4">
    <name type="scientific">Aureococcus anophagefferens</name>
    <name type="common">Harmful bloom alga</name>
    <dbReference type="NCBI Taxonomy" id="44056"/>
    <lineage>
        <taxon>Eukaryota</taxon>
        <taxon>Sar</taxon>
        <taxon>Stramenopiles</taxon>
        <taxon>Ochrophyta</taxon>
        <taxon>Pelagophyceae</taxon>
        <taxon>Pelagomonadales</taxon>
        <taxon>Pelagomonadaceae</taxon>
        <taxon>Aureococcus</taxon>
    </lineage>
</organism>
<dbReference type="EMBL" id="JBBJCI010000318">
    <property type="protein sequence ID" value="KAK7234605.1"/>
    <property type="molecule type" value="Genomic_DNA"/>
</dbReference>